<dbReference type="Gene3D" id="3.40.190.10">
    <property type="entry name" value="Periplasmic binding protein-like II"/>
    <property type="match status" value="1"/>
</dbReference>
<dbReference type="RefSeq" id="WP_153418280.1">
    <property type="nucleotide sequence ID" value="NZ_WFLM01000001.1"/>
</dbReference>
<dbReference type="InterPro" id="IPR000914">
    <property type="entry name" value="SBP_5_dom"/>
</dbReference>
<feature type="domain" description="Solute-binding protein family 5" evidence="1">
    <location>
        <begin position="42"/>
        <end position="196"/>
    </location>
</feature>
<dbReference type="PANTHER" id="PTHR30290">
    <property type="entry name" value="PERIPLASMIC BINDING COMPONENT OF ABC TRANSPORTER"/>
    <property type="match status" value="1"/>
</dbReference>
<keyword evidence="3" id="KW-1185">Reference proteome</keyword>
<comment type="caution">
    <text evidence="2">The sequence shown here is derived from an EMBL/GenBank/DDBJ whole genome shotgun (WGS) entry which is preliminary data.</text>
</comment>
<dbReference type="GO" id="GO:1904680">
    <property type="term" value="F:peptide transmembrane transporter activity"/>
    <property type="evidence" value="ECO:0007669"/>
    <property type="project" value="TreeGrafter"/>
</dbReference>
<organism evidence="2 3">
    <name type="scientific">Silvanigrella paludirubra</name>
    <dbReference type="NCBI Taxonomy" id="2499159"/>
    <lineage>
        <taxon>Bacteria</taxon>
        <taxon>Pseudomonadati</taxon>
        <taxon>Bdellovibrionota</taxon>
        <taxon>Oligoflexia</taxon>
        <taxon>Silvanigrellales</taxon>
        <taxon>Silvanigrellaceae</taxon>
        <taxon>Silvanigrella</taxon>
    </lineage>
</organism>
<reference evidence="2 3" key="1">
    <citation type="submission" date="2019-10" db="EMBL/GenBank/DDBJ databases">
        <title>New species of Slilvanegrellaceae.</title>
        <authorList>
            <person name="Pitt A."/>
            <person name="Hahn M.W."/>
        </authorList>
    </citation>
    <scope>NUCLEOTIDE SEQUENCE [LARGE SCALE GENOMIC DNA]</scope>
    <source>
        <strain evidence="2 3">SP-Ram-0.45-NSY-1</strain>
    </source>
</reference>
<dbReference type="Pfam" id="PF00496">
    <property type="entry name" value="SBP_bac_5"/>
    <property type="match status" value="1"/>
</dbReference>
<dbReference type="SUPFAM" id="SSF53850">
    <property type="entry name" value="Periplasmic binding protein-like II"/>
    <property type="match status" value="1"/>
</dbReference>
<evidence type="ECO:0000313" key="2">
    <source>
        <dbReference type="EMBL" id="KAB8040762.1"/>
    </source>
</evidence>
<dbReference type="EMBL" id="WFLM01000001">
    <property type="protein sequence ID" value="KAB8040762.1"/>
    <property type="molecule type" value="Genomic_DNA"/>
</dbReference>
<evidence type="ECO:0000259" key="1">
    <source>
        <dbReference type="Pfam" id="PF00496"/>
    </source>
</evidence>
<proteinExistence type="predicted"/>
<sequence>MNTLRISTPLISLDLSPFYLKSGDYDLARALFSPWFLYDGNIKPYLIEKYSANENFTIFRFEIKKNLYFHNKREVNSQDFKFSLQRGMLFNARNSFKNILLCIEGSYQIDDFTDIYKDCVSGIKLINNYTFDIILKYPCSHFPIYFTRSALSIVPYEALDDDKPWLWKKYPIGTGAFQVIENINNKVQLELIKFPLHFSTNSSLFQKIIFSQPNSEFKADITLDQEYSYYPNFLHVESKFSMIIALEHFHHTGPTEYFLFLRKLINSALDKNIFIKYYIENSNLSAIETNQFLPTSIKKYNFIKKMDDFNSLYIEFLEKFEKIPFINIVVYNLYGKESIIYKLQILLFETLQNFNLPVQIKYCDSLDFDLNPIQHYVILASSSFNYPVQDNLSLFFSNTNEIFRYEDSDLLNLKKIIKQAGIENNLDKKEELYLKFHENLINLGLIYPLFETFEYACINTSIMDPKKIFYHGYHPYYEFM</sequence>
<dbReference type="GO" id="GO:0015833">
    <property type="term" value="P:peptide transport"/>
    <property type="evidence" value="ECO:0007669"/>
    <property type="project" value="TreeGrafter"/>
</dbReference>
<accession>A0A6N6VZQ4</accession>
<evidence type="ECO:0000313" key="3">
    <source>
        <dbReference type="Proteomes" id="UP000437748"/>
    </source>
</evidence>
<dbReference type="InterPro" id="IPR039424">
    <property type="entry name" value="SBP_5"/>
</dbReference>
<dbReference type="Proteomes" id="UP000437748">
    <property type="component" value="Unassembled WGS sequence"/>
</dbReference>
<name>A0A6N6VZQ4_9BACT</name>
<protein>
    <recommendedName>
        <fullName evidence="1">Solute-binding protein family 5 domain-containing protein</fullName>
    </recommendedName>
</protein>
<dbReference type="AlphaFoldDB" id="A0A6N6VZQ4"/>
<gene>
    <name evidence="2" type="ORF">GCL60_02205</name>
</gene>
<dbReference type="OrthoDB" id="9801912at2"/>